<gene>
    <name evidence="19" type="ORF">C0J50_17819</name>
</gene>
<dbReference type="FunFam" id="4.10.1060.10:FF:000002">
    <property type="entry name" value="RNA-binding protein EWS isoform 1"/>
    <property type="match status" value="1"/>
</dbReference>
<dbReference type="InterPro" id="IPR004853">
    <property type="entry name" value="Sugar_P_trans_dom"/>
</dbReference>
<dbReference type="SUPFAM" id="SSF54928">
    <property type="entry name" value="RNA-binding domain, RBD"/>
    <property type="match status" value="1"/>
</dbReference>
<keyword evidence="6" id="KW-0677">Repeat</keyword>
<dbReference type="SUPFAM" id="SSF90209">
    <property type="entry name" value="Ran binding protein zinc finger-like"/>
    <property type="match status" value="1"/>
</dbReference>
<dbReference type="Gene3D" id="4.10.1060.10">
    <property type="entry name" value="Zinc finger, RanBP2-type"/>
    <property type="match status" value="1"/>
</dbReference>
<evidence type="ECO:0000256" key="1">
    <source>
        <dbReference type="ARBA" id="ARBA00004123"/>
    </source>
</evidence>
<evidence type="ECO:0000259" key="18">
    <source>
        <dbReference type="PROSITE" id="PS50199"/>
    </source>
</evidence>
<feature type="transmembrane region" description="Helical" evidence="16">
    <location>
        <begin position="821"/>
        <end position="854"/>
    </location>
</feature>
<feature type="transmembrane region" description="Helical" evidence="16">
    <location>
        <begin position="635"/>
        <end position="657"/>
    </location>
</feature>
<evidence type="ECO:0000256" key="8">
    <source>
        <dbReference type="ARBA" id="ARBA00022833"/>
    </source>
</evidence>
<dbReference type="AlphaFoldDB" id="A0AAD5ATD4"/>
<keyword evidence="7 14" id="KW-0863">Zinc-finger</keyword>
<feature type="region of interest" description="Disordered" evidence="15">
    <location>
        <begin position="946"/>
        <end position="976"/>
    </location>
</feature>
<dbReference type="GO" id="GO:0003723">
    <property type="term" value="F:RNA binding"/>
    <property type="evidence" value="ECO:0007669"/>
    <property type="project" value="UniProtKB-UniRule"/>
</dbReference>
<dbReference type="PROSITE" id="PS50102">
    <property type="entry name" value="RRM"/>
    <property type="match status" value="1"/>
</dbReference>
<reference evidence="19" key="1">
    <citation type="submission" date="2018-07" db="EMBL/GenBank/DDBJ databases">
        <title>Comparative genomics of catfishes provides insights into carnivory and benthic adaptation.</title>
        <authorList>
            <person name="Zhang Y."/>
            <person name="Wang D."/>
            <person name="Peng Z."/>
            <person name="Zheng S."/>
            <person name="Shao F."/>
            <person name="Tao W."/>
        </authorList>
    </citation>
    <scope>NUCLEOTIDE SEQUENCE</scope>
    <source>
        <strain evidence="19">Chongqing</strain>
    </source>
</reference>
<keyword evidence="20" id="KW-1185">Reference proteome</keyword>
<feature type="compositionally biased region" description="Basic and acidic residues" evidence="15">
    <location>
        <begin position="583"/>
        <end position="595"/>
    </location>
</feature>
<feature type="compositionally biased region" description="Pro residues" evidence="15">
    <location>
        <begin position="174"/>
        <end position="189"/>
    </location>
</feature>
<feature type="compositionally biased region" description="Gly residues" evidence="15">
    <location>
        <begin position="508"/>
        <end position="548"/>
    </location>
</feature>
<feature type="compositionally biased region" description="Basic and acidic residues" evidence="15">
    <location>
        <begin position="248"/>
        <end position="260"/>
    </location>
</feature>
<evidence type="ECO:0000256" key="13">
    <source>
        <dbReference type="PROSITE-ProRule" id="PRU00176"/>
    </source>
</evidence>
<dbReference type="FunFam" id="3.30.70.330:FF:000127">
    <property type="entry name" value="RNA-binding protein EWS isoform 1"/>
    <property type="match status" value="1"/>
</dbReference>
<feature type="compositionally biased region" description="Gly residues" evidence="15">
    <location>
        <begin position="237"/>
        <end position="247"/>
    </location>
</feature>
<keyword evidence="16" id="KW-0472">Membrane</keyword>
<dbReference type="InterPro" id="IPR035979">
    <property type="entry name" value="RBD_domain_sf"/>
</dbReference>
<comment type="caution">
    <text evidence="19">The sequence shown here is derived from an EMBL/GenBank/DDBJ whole genome shotgun (WGS) entry which is preliminary data.</text>
</comment>
<keyword evidence="8" id="KW-0862">Zinc</keyword>
<feature type="transmembrane region" description="Helical" evidence="16">
    <location>
        <begin position="874"/>
        <end position="892"/>
    </location>
</feature>
<keyword evidence="4" id="KW-0597">Phosphoprotein</keyword>
<dbReference type="InterPro" id="IPR001876">
    <property type="entry name" value="Znf_RanBP2"/>
</dbReference>
<evidence type="ECO:0000259" key="17">
    <source>
        <dbReference type="PROSITE" id="PS50102"/>
    </source>
</evidence>
<feature type="domain" description="RanBP2-type" evidence="18">
    <location>
        <begin position="446"/>
        <end position="477"/>
    </location>
</feature>
<evidence type="ECO:0000313" key="19">
    <source>
        <dbReference type="EMBL" id="KAI5622598.1"/>
    </source>
</evidence>
<dbReference type="GO" id="GO:0008270">
    <property type="term" value="F:zinc ion binding"/>
    <property type="evidence" value="ECO:0007669"/>
    <property type="project" value="UniProtKB-KW"/>
</dbReference>
<feature type="region of interest" description="Disordered" evidence="15">
    <location>
        <begin position="479"/>
        <end position="599"/>
    </location>
</feature>
<dbReference type="CDD" id="cd12533">
    <property type="entry name" value="RRM_EWS"/>
    <property type="match status" value="1"/>
</dbReference>
<dbReference type="InterPro" id="IPR034869">
    <property type="entry name" value="EWS_RRM"/>
</dbReference>
<comment type="function">
    <text evidence="11">Putative transporter.</text>
</comment>
<evidence type="ECO:0000256" key="6">
    <source>
        <dbReference type="ARBA" id="ARBA00022737"/>
    </source>
</evidence>
<evidence type="ECO:0000256" key="14">
    <source>
        <dbReference type="PROSITE-ProRule" id="PRU00322"/>
    </source>
</evidence>
<evidence type="ECO:0000256" key="15">
    <source>
        <dbReference type="SAM" id="MobiDB-lite"/>
    </source>
</evidence>
<keyword evidence="10" id="KW-0539">Nucleus</keyword>
<accession>A0AAD5ATD4</accession>
<feature type="transmembrane region" description="Helical" evidence="16">
    <location>
        <begin position="785"/>
        <end position="809"/>
    </location>
</feature>
<proteinExistence type="inferred from homology"/>
<keyword evidence="3" id="KW-0488">Methylation</keyword>
<feature type="compositionally biased region" description="Low complexity" evidence="15">
    <location>
        <begin position="142"/>
        <end position="173"/>
    </location>
</feature>
<dbReference type="SMART" id="SM00547">
    <property type="entry name" value="ZnF_RBZ"/>
    <property type="match status" value="1"/>
</dbReference>
<dbReference type="PROSITE" id="PS50199">
    <property type="entry name" value="ZF_RANBP2_2"/>
    <property type="match status" value="1"/>
</dbReference>
<comment type="similarity">
    <text evidence="2">Belongs to the RRM TET family.</text>
</comment>
<feature type="transmembrane region" description="Helical" evidence="16">
    <location>
        <begin position="703"/>
        <end position="721"/>
    </location>
</feature>
<evidence type="ECO:0000256" key="10">
    <source>
        <dbReference type="ARBA" id="ARBA00023242"/>
    </source>
</evidence>
<keyword evidence="9 13" id="KW-0694">RNA-binding</keyword>
<comment type="similarity">
    <text evidence="12">Belongs to the TPT transporter family. SLC35E subfamily.</text>
</comment>
<feature type="region of interest" description="Disordered" evidence="15">
    <location>
        <begin position="68"/>
        <end position="102"/>
    </location>
</feature>
<protein>
    <submittedName>
        <fullName evidence="19">Solute carrier family 35 member E4 isoform X1</fullName>
    </submittedName>
</protein>
<dbReference type="PROSITE" id="PS01358">
    <property type="entry name" value="ZF_RANBP2_1"/>
    <property type="match status" value="1"/>
</dbReference>
<evidence type="ECO:0000256" key="2">
    <source>
        <dbReference type="ARBA" id="ARBA00008448"/>
    </source>
</evidence>
<organism evidence="19 20">
    <name type="scientific">Silurus asotus</name>
    <name type="common">Amur catfish</name>
    <name type="synonym">Parasilurus asotus</name>
    <dbReference type="NCBI Taxonomy" id="30991"/>
    <lineage>
        <taxon>Eukaryota</taxon>
        <taxon>Metazoa</taxon>
        <taxon>Chordata</taxon>
        <taxon>Craniata</taxon>
        <taxon>Vertebrata</taxon>
        <taxon>Euteleostomi</taxon>
        <taxon>Actinopterygii</taxon>
        <taxon>Neopterygii</taxon>
        <taxon>Teleostei</taxon>
        <taxon>Ostariophysi</taxon>
        <taxon>Siluriformes</taxon>
        <taxon>Siluridae</taxon>
        <taxon>Silurus</taxon>
    </lineage>
</organism>
<dbReference type="EMBL" id="MU551616">
    <property type="protein sequence ID" value="KAI5622598.1"/>
    <property type="molecule type" value="Genomic_DNA"/>
</dbReference>
<feature type="compositionally biased region" description="Polar residues" evidence="15">
    <location>
        <begin position="213"/>
        <end position="222"/>
    </location>
</feature>
<feature type="domain" description="RRM" evidence="17">
    <location>
        <begin position="299"/>
        <end position="385"/>
    </location>
</feature>
<feature type="compositionally biased region" description="Low complexity" evidence="15">
    <location>
        <begin position="122"/>
        <end position="132"/>
    </location>
</feature>
<evidence type="ECO:0000256" key="5">
    <source>
        <dbReference type="ARBA" id="ARBA00022723"/>
    </source>
</evidence>
<evidence type="ECO:0000256" key="16">
    <source>
        <dbReference type="SAM" id="Phobius"/>
    </source>
</evidence>
<dbReference type="PANTHER" id="PTHR23238">
    <property type="entry name" value="RNA BINDING PROTEIN"/>
    <property type="match status" value="1"/>
</dbReference>
<comment type="subcellular location">
    <subcellularLocation>
        <location evidence="1">Nucleus</location>
    </subcellularLocation>
</comment>
<feature type="region of interest" description="Disordered" evidence="15">
    <location>
        <begin position="1008"/>
        <end position="1037"/>
    </location>
</feature>
<dbReference type="Proteomes" id="UP001205998">
    <property type="component" value="Unassembled WGS sequence"/>
</dbReference>
<evidence type="ECO:0000256" key="12">
    <source>
        <dbReference type="ARBA" id="ARBA00093775"/>
    </source>
</evidence>
<evidence type="ECO:0000256" key="4">
    <source>
        <dbReference type="ARBA" id="ARBA00022553"/>
    </source>
</evidence>
<feature type="transmembrane region" description="Helical" evidence="16">
    <location>
        <begin position="677"/>
        <end position="697"/>
    </location>
</feature>
<evidence type="ECO:0000256" key="3">
    <source>
        <dbReference type="ARBA" id="ARBA00022481"/>
    </source>
</evidence>
<feature type="compositionally biased region" description="Basic and acidic residues" evidence="15">
    <location>
        <begin position="1157"/>
        <end position="1183"/>
    </location>
</feature>
<dbReference type="SUPFAM" id="SSF103481">
    <property type="entry name" value="Multidrug resistance efflux transporter EmrE"/>
    <property type="match status" value="2"/>
</dbReference>
<keyword evidence="5" id="KW-0479">Metal-binding</keyword>
<sequence length="1183" mass="128236">MDKLEDSKGMAPMLPNLLRPISKVPSSHMVSNRDTAPTHSLLIQLTLRAAALLEGTASRLMGLHTGNNHQPAGYSQPVQGYGGSSYDASSASSSTNQASYGGQAAYGSQPAYTGYGQQATASSVPPSYSSGSQQTPGYEQNSYSQQQQGGYQSQQGGYGQQSSYSQQGGYQQQAPPPQQPPPSSYPPPSGSYGQPPASQYGQQGSSGGAYGQNNYKPPSQYGNYRPDHQNSSYSESGGYGGGMGGGENRGRGRGGFDRGMMRGGMRGGMNRGGMGITGDRGGFIKPGGRPEEQDDSENSTIYITGLTENAAMDEVAEFFKQSGIIRINKRTGLPAINIYTDKDTGKPKGDATLSYEDPPAAKAAVEWFDGKDFQGKKLKVSMARRKPMMMRGGMLMRGDRGGMMGRGGMMSRGGMGRGGERGGFIPRGGPRGMGRGAPTGGNMQQRAGDWQCPNAGCGNQNFAWRMECNQCKAPKPEGFGPPPFPPGGDRGRGGPGGMRGGRGMDRGAPGGPGGPGGFRGGRGGDRGGGFRGGRGMDRGGFGGRGRGGPPMDDMRGRGRGMGPPGKMDLKAKDESNMISSDDGPSKSEETQDTRQRSTRPVETLHLLSAVVVWLVTGTTISSLNKWIFAVYNFRYPLLLSALHMLTAIIFGVIKYWFDRSQGVARQELTSSAKCKVFLLSLTFCASIAFGNVGLNYVQLSFAQMIYTTTPIFTLAISSLVLGKQHHILKYTAMMPICLGASFSIMGEVQFDRTGCLFVLAATMLRGIKSIQQSILLQEEKINSVFLLYLMAIPSFCILSVAALFLENWSALQSPHHYDRHLWGFIVLSCLGSVLYNLSSCFVISLTSAVTLHILGNLNIVGNLLLSQLLFGNQLSALSCAGAVLTLSGMIIYQNSEFIITYIDARRKKEAEPCSRCTYENTYESLSLYSSQDPSLELELCPSTEPSLEMYDDSEPWEELYSDLEPPPAPEHDRKTSPKLYHDLQAPLKPNHVQEALDQDLEPYLELCHDPHLSADPPAALDHDLKPSSEIDQNPGLSSELNHDLELFLELEHELEPSLELGNHAVPLPESDHELEQFLELVHHLEPSSELEHELEPSLELVHHLKPSSEPDHELEPSLELVRHAEPSSKPDHVLEPSSELFCRARPSSELDLDVEPSADRELFPKVAPKSDSRTEMRFHKKMD</sequence>
<dbReference type="Pfam" id="PF03151">
    <property type="entry name" value="TPT"/>
    <property type="match status" value="1"/>
</dbReference>
<keyword evidence="16" id="KW-1133">Transmembrane helix</keyword>
<dbReference type="GO" id="GO:0005634">
    <property type="term" value="C:nucleus"/>
    <property type="evidence" value="ECO:0007669"/>
    <property type="project" value="UniProtKB-SubCell"/>
</dbReference>
<feature type="compositionally biased region" description="Low complexity" evidence="15">
    <location>
        <begin position="190"/>
        <end position="203"/>
    </location>
</feature>
<dbReference type="Gene3D" id="3.30.70.330">
    <property type="match status" value="1"/>
</dbReference>
<dbReference type="InterPro" id="IPR000504">
    <property type="entry name" value="RRM_dom"/>
</dbReference>
<dbReference type="SMART" id="SM00360">
    <property type="entry name" value="RRM"/>
    <property type="match status" value="1"/>
</dbReference>
<dbReference type="InterPro" id="IPR034870">
    <property type="entry name" value="TET_fam"/>
</dbReference>
<evidence type="ECO:0000313" key="20">
    <source>
        <dbReference type="Proteomes" id="UP001205998"/>
    </source>
</evidence>
<keyword evidence="16" id="KW-0812">Transmembrane</keyword>
<feature type="region of interest" description="Disordered" evidence="15">
    <location>
        <begin position="1149"/>
        <end position="1183"/>
    </location>
</feature>
<dbReference type="InterPro" id="IPR036443">
    <property type="entry name" value="Znf_RanBP2_sf"/>
</dbReference>
<dbReference type="GO" id="GO:0006355">
    <property type="term" value="P:regulation of DNA-templated transcription"/>
    <property type="evidence" value="ECO:0007669"/>
    <property type="project" value="InterPro"/>
</dbReference>
<feature type="compositionally biased region" description="Gly residues" evidence="15">
    <location>
        <begin position="261"/>
        <end position="276"/>
    </location>
</feature>
<evidence type="ECO:0000256" key="11">
    <source>
        <dbReference type="ARBA" id="ARBA00093767"/>
    </source>
</evidence>
<evidence type="ECO:0000256" key="7">
    <source>
        <dbReference type="ARBA" id="ARBA00022771"/>
    </source>
</evidence>
<name>A0AAD5ATD4_SILAS</name>
<feature type="region of interest" description="Disordered" evidence="15">
    <location>
        <begin position="115"/>
        <end position="276"/>
    </location>
</feature>
<dbReference type="Pfam" id="PF00076">
    <property type="entry name" value="RRM_1"/>
    <property type="match status" value="1"/>
</dbReference>
<dbReference type="InterPro" id="IPR012677">
    <property type="entry name" value="Nucleotide-bd_a/b_plait_sf"/>
</dbReference>
<feature type="compositionally biased region" description="Acidic residues" evidence="15">
    <location>
        <begin position="949"/>
        <end position="961"/>
    </location>
</feature>
<dbReference type="InterPro" id="IPR037185">
    <property type="entry name" value="EmrE-like"/>
</dbReference>
<evidence type="ECO:0000256" key="9">
    <source>
        <dbReference type="ARBA" id="ARBA00022884"/>
    </source>
</evidence>
<feature type="compositionally biased region" description="Low complexity" evidence="15">
    <location>
        <begin position="84"/>
        <end position="101"/>
    </location>
</feature>
<dbReference type="Pfam" id="PF00641">
    <property type="entry name" value="Zn_ribbon_RanBP"/>
    <property type="match status" value="1"/>
</dbReference>